<dbReference type="CDD" id="cd02440">
    <property type="entry name" value="AdoMet_MTases"/>
    <property type="match status" value="1"/>
</dbReference>
<dbReference type="Pfam" id="PF08241">
    <property type="entry name" value="Methyltransf_11"/>
    <property type="match status" value="1"/>
</dbReference>
<feature type="domain" description="Methyltransferase type 11" evidence="1">
    <location>
        <begin position="58"/>
        <end position="162"/>
    </location>
</feature>
<protein>
    <recommendedName>
        <fullName evidence="1">Methyltransferase type 11 domain-containing protein</fullName>
    </recommendedName>
</protein>
<dbReference type="SUPFAM" id="SSF53335">
    <property type="entry name" value="S-adenosyl-L-methionine-dependent methyltransferases"/>
    <property type="match status" value="1"/>
</dbReference>
<dbReference type="InterPro" id="IPR013216">
    <property type="entry name" value="Methyltransf_11"/>
</dbReference>
<gene>
    <name evidence="2" type="ORF">METZ01_LOCUS164550</name>
</gene>
<dbReference type="AlphaFoldDB" id="A0A382BD32"/>
<sequence>MALSDFTGPTYIDDWSADLDSRWPERRGVRERIVDSIEAWQASFRPTSAEADPLRLIELGVGNGQLAAAVIDRICHAAGKVIYTGVDINHELTQFALGRLGKQSASVEMVIADLNDSESLTDGSDVDVMFTLQTLHDLDGYEALAAVYDASGRLLSPSGLLLNADFIEPFEKDDPAHPRRFPVEVHETLLRELGFVDFQYVVEGKLASMTARRPE</sequence>
<name>A0A382BD32_9ZZZZ</name>
<proteinExistence type="predicted"/>
<dbReference type="Gene3D" id="3.40.50.150">
    <property type="entry name" value="Vaccinia Virus protein VP39"/>
    <property type="match status" value="1"/>
</dbReference>
<accession>A0A382BD32</accession>
<reference evidence="2" key="1">
    <citation type="submission" date="2018-05" db="EMBL/GenBank/DDBJ databases">
        <authorList>
            <person name="Lanie J.A."/>
            <person name="Ng W.-L."/>
            <person name="Kazmierczak K.M."/>
            <person name="Andrzejewski T.M."/>
            <person name="Davidsen T.M."/>
            <person name="Wayne K.J."/>
            <person name="Tettelin H."/>
            <person name="Glass J.I."/>
            <person name="Rusch D."/>
            <person name="Podicherti R."/>
            <person name="Tsui H.-C.T."/>
            <person name="Winkler M.E."/>
        </authorList>
    </citation>
    <scope>NUCLEOTIDE SEQUENCE</scope>
</reference>
<evidence type="ECO:0000313" key="2">
    <source>
        <dbReference type="EMBL" id="SVB11696.1"/>
    </source>
</evidence>
<evidence type="ECO:0000259" key="1">
    <source>
        <dbReference type="Pfam" id="PF08241"/>
    </source>
</evidence>
<dbReference type="InterPro" id="IPR029063">
    <property type="entry name" value="SAM-dependent_MTases_sf"/>
</dbReference>
<dbReference type="GO" id="GO:0008757">
    <property type="term" value="F:S-adenosylmethionine-dependent methyltransferase activity"/>
    <property type="evidence" value="ECO:0007669"/>
    <property type="project" value="InterPro"/>
</dbReference>
<dbReference type="EMBL" id="UINC01029265">
    <property type="protein sequence ID" value="SVB11696.1"/>
    <property type="molecule type" value="Genomic_DNA"/>
</dbReference>
<organism evidence="2">
    <name type="scientific">marine metagenome</name>
    <dbReference type="NCBI Taxonomy" id="408172"/>
    <lineage>
        <taxon>unclassified sequences</taxon>
        <taxon>metagenomes</taxon>
        <taxon>ecological metagenomes</taxon>
    </lineage>
</organism>